<proteinExistence type="predicted"/>
<organism evidence="1 2">
    <name type="scientific">Necator americanus</name>
    <name type="common">Human hookworm</name>
    <dbReference type="NCBI Taxonomy" id="51031"/>
    <lineage>
        <taxon>Eukaryota</taxon>
        <taxon>Metazoa</taxon>
        <taxon>Ecdysozoa</taxon>
        <taxon>Nematoda</taxon>
        <taxon>Chromadorea</taxon>
        <taxon>Rhabditida</taxon>
        <taxon>Rhabditina</taxon>
        <taxon>Rhabditomorpha</taxon>
        <taxon>Strongyloidea</taxon>
        <taxon>Ancylostomatidae</taxon>
        <taxon>Bunostominae</taxon>
        <taxon>Necator</taxon>
    </lineage>
</organism>
<accession>A0ABR1C6T1</accession>
<dbReference type="EMBL" id="JAVFWL010000002">
    <property type="protein sequence ID" value="KAK6733392.1"/>
    <property type="molecule type" value="Genomic_DNA"/>
</dbReference>
<keyword evidence="2" id="KW-1185">Reference proteome</keyword>
<sequence>MSDPGASSHFHWTNAQCLHKPCRQLDIKIDFVILIVISSSFPRMVQISLAGNNMVSCPAPHQICTNLIDTIHDWSTALCKGNSVKVISTYRRLDSLSQFAVNEVRNYWNRRICIFQQIPL</sequence>
<evidence type="ECO:0000313" key="2">
    <source>
        <dbReference type="Proteomes" id="UP001303046"/>
    </source>
</evidence>
<reference evidence="1 2" key="1">
    <citation type="submission" date="2023-08" db="EMBL/GenBank/DDBJ databases">
        <title>A Necator americanus chromosomal reference genome.</title>
        <authorList>
            <person name="Ilik V."/>
            <person name="Petrzelkova K.J."/>
            <person name="Pardy F."/>
            <person name="Fuh T."/>
            <person name="Niatou-Singa F.S."/>
            <person name="Gouil Q."/>
            <person name="Baker L."/>
            <person name="Ritchie M.E."/>
            <person name="Jex A.R."/>
            <person name="Gazzola D."/>
            <person name="Li H."/>
            <person name="Toshio Fujiwara R."/>
            <person name="Zhan B."/>
            <person name="Aroian R.V."/>
            <person name="Pafco B."/>
            <person name="Schwarz E.M."/>
        </authorList>
    </citation>
    <scope>NUCLEOTIDE SEQUENCE [LARGE SCALE GENOMIC DNA]</scope>
    <source>
        <strain evidence="1 2">Aroian</strain>
        <tissue evidence="1">Whole animal</tissue>
    </source>
</reference>
<gene>
    <name evidence="1" type="primary">Necator_chrII.g5040</name>
    <name evidence="1" type="ORF">RB195_017248</name>
</gene>
<protein>
    <submittedName>
        <fullName evidence="1">Uncharacterized protein</fullName>
    </submittedName>
</protein>
<comment type="caution">
    <text evidence="1">The sequence shown here is derived from an EMBL/GenBank/DDBJ whole genome shotgun (WGS) entry which is preliminary data.</text>
</comment>
<dbReference type="Proteomes" id="UP001303046">
    <property type="component" value="Unassembled WGS sequence"/>
</dbReference>
<name>A0ABR1C6T1_NECAM</name>
<evidence type="ECO:0000313" key="1">
    <source>
        <dbReference type="EMBL" id="KAK6733392.1"/>
    </source>
</evidence>